<sequence length="525" mass="55913">MSVVLIVGAGPTGLTLACELAVRGVAFRLIDAAAGPFAGSRAKGVQPRTLEVFDRLGCVEEIVAGGLIGLPFRQHGANGEFRDVPRPVPESRPDVPWPAPVLIPQWRTEAALRARLEALGGEVEYGTALVDAAENGHVVRARLRRADTIDEIEATWLVGCDGGRSTVRRLAGLGFLGETHEDMRMLVGDLQVEGIDREHWHVWRPEGGGFLAMAPLAGSEAFQVQIGIGPNAPLDSAEAPTLASFQPLVERYTGRSDIRLSQPTWTSLWRANVRMVERYRAGRLLVAGDAAHVHTPAGGQGMNTGIQDAFNLGWKLAAVERGAPAALLDSYEAERLPVAREVLDLSTRLVATTLSPKTEGLVARSEDTTQLGIRYRESPLSHERRAAPAGALRAGDRAPDATALLDRAGRSWRLFDLLRGPYATLLAFGAGWEALLDAGLAAASGSAGGVHALRVLAAGESTEEGGLRTLVDSRGHAGAAWLARKGEGEGALFAIRPDGVIGFATDHRRDAEALITWLRQAGLAH</sequence>
<dbReference type="NCBIfam" id="NF004832">
    <property type="entry name" value="PRK06184.1"/>
    <property type="match status" value="1"/>
</dbReference>
<dbReference type="InterPro" id="IPR002938">
    <property type="entry name" value="FAD-bd"/>
</dbReference>
<dbReference type="GO" id="GO:0071949">
    <property type="term" value="F:FAD binding"/>
    <property type="evidence" value="ECO:0007669"/>
    <property type="project" value="InterPro"/>
</dbReference>
<gene>
    <name evidence="5" type="ORF">FAZ98_04920</name>
</gene>
<protein>
    <submittedName>
        <fullName evidence="5">3-(3-hydroxyphenyl)propionate hydroxylase</fullName>
    </submittedName>
</protein>
<dbReference type="AlphaFoldDB" id="A0A7Z2GG19"/>
<evidence type="ECO:0000259" key="4">
    <source>
        <dbReference type="Pfam" id="PF01494"/>
    </source>
</evidence>
<dbReference type="Gene3D" id="3.50.50.60">
    <property type="entry name" value="FAD/NAD(P)-binding domain"/>
    <property type="match status" value="1"/>
</dbReference>
<dbReference type="InterPro" id="IPR036188">
    <property type="entry name" value="FAD/NAD-bd_sf"/>
</dbReference>
<comment type="cofactor">
    <cofactor evidence="1">
        <name>FAD</name>
        <dbReference type="ChEBI" id="CHEBI:57692"/>
    </cofactor>
</comment>
<dbReference type="InterPro" id="IPR050641">
    <property type="entry name" value="RIFMO-like"/>
</dbReference>
<dbReference type="OrthoDB" id="3443359at2"/>
<reference evidence="5 6" key="1">
    <citation type="submission" date="2019-12" db="EMBL/GenBank/DDBJ databases">
        <title>Paraburkholderia acidiphila 7Q-K02 sp. nov and Paraburkholderia acidisoli DHF22 sp. nov., two strains isolated from forest soil.</title>
        <authorList>
            <person name="Gao Z."/>
            <person name="Qiu L."/>
        </authorList>
    </citation>
    <scope>NUCLEOTIDE SEQUENCE [LARGE SCALE GENOMIC DNA]</scope>
    <source>
        <strain evidence="5 6">DHF22</strain>
    </source>
</reference>
<dbReference type="Proteomes" id="UP000433577">
    <property type="component" value="Chromosome 1"/>
</dbReference>
<accession>A0A7Z2GG19</accession>
<dbReference type="Gene3D" id="3.40.30.120">
    <property type="match status" value="1"/>
</dbReference>
<evidence type="ECO:0000256" key="3">
    <source>
        <dbReference type="ARBA" id="ARBA00022827"/>
    </source>
</evidence>
<evidence type="ECO:0000313" key="6">
    <source>
        <dbReference type="Proteomes" id="UP000433577"/>
    </source>
</evidence>
<keyword evidence="6" id="KW-1185">Reference proteome</keyword>
<evidence type="ECO:0000313" key="5">
    <source>
        <dbReference type="EMBL" id="QGZ61127.1"/>
    </source>
</evidence>
<dbReference type="PANTHER" id="PTHR43004:SF19">
    <property type="entry name" value="BINDING MONOOXYGENASE, PUTATIVE (JCVI)-RELATED"/>
    <property type="match status" value="1"/>
</dbReference>
<evidence type="ECO:0000256" key="1">
    <source>
        <dbReference type="ARBA" id="ARBA00001974"/>
    </source>
</evidence>
<dbReference type="RefSeq" id="WP_158949321.1">
    <property type="nucleotide sequence ID" value="NZ_CP046913.1"/>
</dbReference>
<dbReference type="Pfam" id="PF01494">
    <property type="entry name" value="FAD_binding_3"/>
    <property type="match status" value="1"/>
</dbReference>
<dbReference type="PANTHER" id="PTHR43004">
    <property type="entry name" value="TRK SYSTEM POTASSIUM UPTAKE PROTEIN"/>
    <property type="match status" value="1"/>
</dbReference>
<keyword evidence="3" id="KW-0274">FAD</keyword>
<proteinExistence type="predicted"/>
<dbReference type="SUPFAM" id="SSF51905">
    <property type="entry name" value="FAD/NAD(P)-binding domain"/>
    <property type="match status" value="1"/>
</dbReference>
<keyword evidence="2" id="KW-0285">Flavoprotein</keyword>
<dbReference type="KEGG" id="pacs:FAZ98_04920"/>
<dbReference type="GO" id="GO:0016709">
    <property type="term" value="F:oxidoreductase activity, acting on paired donors, with incorporation or reduction of molecular oxygen, NAD(P)H as one donor, and incorporation of one atom of oxygen"/>
    <property type="evidence" value="ECO:0007669"/>
    <property type="project" value="UniProtKB-ARBA"/>
</dbReference>
<dbReference type="Gene3D" id="3.30.70.2450">
    <property type="match status" value="1"/>
</dbReference>
<feature type="domain" description="FAD-binding" evidence="4">
    <location>
        <begin position="4"/>
        <end position="345"/>
    </location>
</feature>
<name>A0A7Z2GG19_9BURK</name>
<evidence type="ECO:0000256" key="2">
    <source>
        <dbReference type="ARBA" id="ARBA00022630"/>
    </source>
</evidence>
<organism evidence="5 6">
    <name type="scientific">Paraburkholderia acidisoli</name>
    <dbReference type="NCBI Taxonomy" id="2571748"/>
    <lineage>
        <taxon>Bacteria</taxon>
        <taxon>Pseudomonadati</taxon>
        <taxon>Pseudomonadota</taxon>
        <taxon>Betaproteobacteria</taxon>
        <taxon>Burkholderiales</taxon>
        <taxon>Burkholderiaceae</taxon>
        <taxon>Paraburkholderia</taxon>
    </lineage>
</organism>
<dbReference type="EMBL" id="CP046913">
    <property type="protein sequence ID" value="QGZ61127.1"/>
    <property type="molecule type" value="Genomic_DNA"/>
</dbReference>
<dbReference type="PRINTS" id="PR00420">
    <property type="entry name" value="RNGMNOXGNASE"/>
</dbReference>